<keyword evidence="1" id="KW-0677">Repeat</keyword>
<accession>A0ABD1QP03</accession>
<protein>
    <submittedName>
        <fullName evidence="4">Pentatricopeptide repeat-containing protein</fullName>
    </submittedName>
</protein>
<dbReference type="InterPro" id="IPR046960">
    <property type="entry name" value="PPR_At4g14850-like_plant"/>
</dbReference>
<dbReference type="Gene3D" id="1.25.40.10">
    <property type="entry name" value="Tetratricopeptide repeat domain"/>
    <property type="match status" value="4"/>
</dbReference>
<evidence type="ECO:0000256" key="1">
    <source>
        <dbReference type="ARBA" id="ARBA00022737"/>
    </source>
</evidence>
<dbReference type="NCBIfam" id="TIGR00756">
    <property type="entry name" value="PPR"/>
    <property type="match status" value="6"/>
</dbReference>
<dbReference type="PANTHER" id="PTHR47926">
    <property type="entry name" value="PENTATRICOPEPTIDE REPEAT-CONTAINING PROTEIN"/>
    <property type="match status" value="1"/>
</dbReference>
<feature type="repeat" description="PPR" evidence="3">
    <location>
        <begin position="306"/>
        <end position="340"/>
    </location>
</feature>
<dbReference type="EMBL" id="JBFOLJ010000014">
    <property type="protein sequence ID" value="KAL2477951.1"/>
    <property type="molecule type" value="Genomic_DNA"/>
</dbReference>
<dbReference type="InterPro" id="IPR046848">
    <property type="entry name" value="E_motif"/>
</dbReference>
<dbReference type="Pfam" id="PF13041">
    <property type="entry name" value="PPR_2"/>
    <property type="match status" value="2"/>
</dbReference>
<comment type="similarity">
    <text evidence="2">Belongs to the PPR family. PCMP-E subfamily.</text>
</comment>
<dbReference type="Pfam" id="PF20431">
    <property type="entry name" value="E_motif"/>
    <property type="match status" value="1"/>
</dbReference>
<evidence type="ECO:0000313" key="5">
    <source>
        <dbReference type="Proteomes" id="UP001604277"/>
    </source>
</evidence>
<dbReference type="GO" id="GO:0005737">
    <property type="term" value="C:cytoplasm"/>
    <property type="evidence" value="ECO:0007669"/>
    <property type="project" value="UniProtKB-ARBA"/>
</dbReference>
<dbReference type="InterPro" id="IPR002885">
    <property type="entry name" value="PPR_rpt"/>
</dbReference>
<dbReference type="Proteomes" id="UP001604277">
    <property type="component" value="Unassembled WGS sequence"/>
</dbReference>
<feature type="repeat" description="PPR" evidence="3">
    <location>
        <begin position="108"/>
        <end position="143"/>
    </location>
</feature>
<dbReference type="Pfam" id="PF01535">
    <property type="entry name" value="PPR"/>
    <property type="match status" value="5"/>
</dbReference>
<evidence type="ECO:0000256" key="2">
    <source>
        <dbReference type="ARBA" id="ARBA00061659"/>
    </source>
</evidence>
<dbReference type="PANTHER" id="PTHR47926:SF456">
    <property type="entry name" value="PENTATRICOPEPTIDE REPEAT-CONTAINING PROTEIN ELI1, CHLOROPLASTIC"/>
    <property type="match status" value="1"/>
</dbReference>
<sequence length="521" mass="58476">MLVNGVLVDEYSFSLVLKSCSRLHLVKQGMQIHGLLSKYEFGPDVFLQNCLICMYIKCGCIQFGRQLFDRLYHKDSYTYNLMIDGYVKCGMVSSAQELFDLMPLEMKNLITWNTLISGYVKLENGFEVASDLFEKMPERDLISWNLMIDCCVKNAKLEMASLLFDKMPERDVISWATMVDGYAKIGNVDVARGFFDAMPQRDVISCNALMVGYVKSGRCKEALKVFHDMLSGSGFDLAPDSVTLLTALSAIAQLGCIDEGVSIHRYMEDHGFLVSGKIGVALIDMYAKCGSIKRAMNVFKDVEKKGVDHWNAIIGGLAIHGLGNLAFDLFMEMERLHLEPDDITFIAVLNACGHAGLVKEGVVCFEIMRRFHKMVPKLQHYGCMVDILGRAGHVEAATRFVKEMPIEPNDVVWRTLLSACTNHENLSVGEPIAKHLIGMDSYNPSSYILLSNMYAQFGLWDYVRQVRTIMKGRDLKKVPGCSWIELEGSVHEFFVGDTSNQPVREISSAPNGQSELNFCRL</sequence>
<dbReference type="AlphaFoldDB" id="A0ABD1QP03"/>
<comment type="caution">
    <text evidence="4">The sequence shown here is derived from an EMBL/GenBank/DDBJ whole genome shotgun (WGS) entry which is preliminary data.</text>
</comment>
<reference evidence="5" key="1">
    <citation type="submission" date="2024-07" db="EMBL/GenBank/DDBJ databases">
        <title>Two chromosome-level genome assemblies of Korean endemic species Abeliophyllum distichum and Forsythia ovata (Oleaceae).</title>
        <authorList>
            <person name="Jang H."/>
        </authorList>
    </citation>
    <scope>NUCLEOTIDE SEQUENCE [LARGE SCALE GENOMIC DNA]</scope>
</reference>
<name>A0ABD1QP03_9LAMI</name>
<proteinExistence type="inferred from homology"/>
<keyword evidence="5" id="KW-1185">Reference proteome</keyword>
<dbReference type="GO" id="GO:0016556">
    <property type="term" value="P:mRNA modification"/>
    <property type="evidence" value="ECO:0007669"/>
    <property type="project" value="UniProtKB-ARBA"/>
</dbReference>
<dbReference type="FunFam" id="1.25.40.10:FF:000277">
    <property type="entry name" value="Pentatricopeptide repeat-containing protein, mitochondrial"/>
    <property type="match status" value="1"/>
</dbReference>
<feature type="repeat" description="PPR" evidence="3">
    <location>
        <begin position="75"/>
        <end position="105"/>
    </location>
</feature>
<dbReference type="InterPro" id="IPR011990">
    <property type="entry name" value="TPR-like_helical_dom_sf"/>
</dbReference>
<feature type="repeat" description="PPR" evidence="3">
    <location>
        <begin position="171"/>
        <end position="205"/>
    </location>
</feature>
<gene>
    <name evidence="4" type="ORF">Fot_46965</name>
</gene>
<evidence type="ECO:0000313" key="4">
    <source>
        <dbReference type="EMBL" id="KAL2477951.1"/>
    </source>
</evidence>
<dbReference type="PROSITE" id="PS51375">
    <property type="entry name" value="PPR"/>
    <property type="match status" value="4"/>
</dbReference>
<organism evidence="4 5">
    <name type="scientific">Forsythia ovata</name>
    <dbReference type="NCBI Taxonomy" id="205694"/>
    <lineage>
        <taxon>Eukaryota</taxon>
        <taxon>Viridiplantae</taxon>
        <taxon>Streptophyta</taxon>
        <taxon>Embryophyta</taxon>
        <taxon>Tracheophyta</taxon>
        <taxon>Spermatophyta</taxon>
        <taxon>Magnoliopsida</taxon>
        <taxon>eudicotyledons</taxon>
        <taxon>Gunneridae</taxon>
        <taxon>Pentapetalae</taxon>
        <taxon>asterids</taxon>
        <taxon>lamiids</taxon>
        <taxon>Lamiales</taxon>
        <taxon>Oleaceae</taxon>
        <taxon>Forsythieae</taxon>
        <taxon>Forsythia</taxon>
    </lineage>
</organism>
<evidence type="ECO:0000256" key="3">
    <source>
        <dbReference type="PROSITE-ProRule" id="PRU00708"/>
    </source>
</evidence>